<accession>A0A1A8WDP2</accession>
<evidence type="ECO:0000313" key="3">
    <source>
        <dbReference type="Proteomes" id="UP000078560"/>
    </source>
</evidence>
<name>A0A1A8WDP2_PLAOA</name>
<dbReference type="Proteomes" id="UP000078560">
    <property type="component" value="Unassembled WGS sequence"/>
</dbReference>
<sequence>MSSEYDNIPSLTSIRSYYRLDNEFLSQGSYEKCSKYDKDSTEHSKPYLLCLRLTGNLNNYEKLNFFEELNSYKCNYLNLWAYYQFSKFDVNEHSKIRTLIIDKWSESGKFEVCSNTQFISYLSKSEDYLKDKRLYDYALNYAKLYLYHEKSSIGCTPKDELYIEKSRTLYNDIKTECEDSRNQWRSYCAAYREIQNFYPHPQLLNLQCKSKVPDVYPHTGIVGQYQEQEEAETEEDRRESAEYGATHSQEQAQRTLKGELSESSSSGSYKATATAFPILGILSIGFILHKFTGFGSMARNLLRGRIKGMNSHEELTNELLESTYDDQAHPGITETYIGYQAT</sequence>
<dbReference type="AlphaFoldDB" id="A0A1A8WDP2"/>
<feature type="region of interest" description="Disordered" evidence="1">
    <location>
        <begin position="221"/>
        <end position="267"/>
    </location>
</feature>
<reference evidence="3" key="1">
    <citation type="submission" date="2016-05" db="EMBL/GenBank/DDBJ databases">
        <authorList>
            <person name="Naeem Raeece"/>
        </authorList>
    </citation>
    <scope>NUCLEOTIDE SEQUENCE [LARGE SCALE GENOMIC DNA]</scope>
</reference>
<organism evidence="2 3">
    <name type="scientific">Plasmodium ovale curtisi</name>
    <dbReference type="NCBI Taxonomy" id="864141"/>
    <lineage>
        <taxon>Eukaryota</taxon>
        <taxon>Sar</taxon>
        <taxon>Alveolata</taxon>
        <taxon>Apicomplexa</taxon>
        <taxon>Aconoidasida</taxon>
        <taxon>Haemosporida</taxon>
        <taxon>Plasmodiidae</taxon>
        <taxon>Plasmodium</taxon>
        <taxon>Plasmodium (Plasmodium)</taxon>
    </lineage>
</organism>
<proteinExistence type="predicted"/>
<dbReference type="InterPro" id="IPR008780">
    <property type="entry name" value="Plasmodium_Vir"/>
</dbReference>
<evidence type="ECO:0000256" key="1">
    <source>
        <dbReference type="SAM" id="MobiDB-lite"/>
    </source>
</evidence>
<dbReference type="Pfam" id="PF05795">
    <property type="entry name" value="Plasmodium_Vir"/>
    <property type="match status" value="1"/>
</dbReference>
<protein>
    <submittedName>
        <fullName evidence="2">PIR Superfamily Protein</fullName>
    </submittedName>
</protein>
<gene>
    <name evidence="2" type="ORF">POVCU2_0058420</name>
</gene>
<dbReference type="EMBL" id="FLQU01000835">
    <property type="protein sequence ID" value="SBS89884.1"/>
    <property type="molecule type" value="Genomic_DNA"/>
</dbReference>
<evidence type="ECO:0000313" key="2">
    <source>
        <dbReference type="EMBL" id="SBS89884.1"/>
    </source>
</evidence>